<dbReference type="InterPro" id="IPR003593">
    <property type="entry name" value="AAA+_ATPase"/>
</dbReference>
<keyword evidence="7" id="KW-1185">Reference proteome</keyword>
<evidence type="ECO:0000256" key="2">
    <source>
        <dbReference type="ARBA" id="ARBA00022741"/>
    </source>
</evidence>
<dbReference type="RefSeq" id="WP_089698433.1">
    <property type="nucleotide sequence ID" value="NZ_FNHL01000004.1"/>
</dbReference>
<dbReference type="STRING" id="660521.SAMN04487949_2820"/>
<dbReference type="AlphaFoldDB" id="A0A1G9X3W2"/>
<keyword evidence="3 6" id="KW-0067">ATP-binding</keyword>
<dbReference type="Gene3D" id="3.40.50.300">
    <property type="entry name" value="P-loop containing nucleotide triphosphate hydrolases"/>
    <property type="match status" value="1"/>
</dbReference>
<dbReference type="OrthoDB" id="87732at2157"/>
<evidence type="ECO:0000313" key="7">
    <source>
        <dbReference type="Proteomes" id="UP000199451"/>
    </source>
</evidence>
<feature type="compositionally biased region" description="Basic and acidic residues" evidence="4">
    <location>
        <begin position="251"/>
        <end position="263"/>
    </location>
</feature>
<proteinExistence type="predicted"/>
<dbReference type="InterPro" id="IPR003439">
    <property type="entry name" value="ABC_transporter-like_ATP-bd"/>
</dbReference>
<feature type="region of interest" description="Disordered" evidence="4">
    <location>
        <begin position="247"/>
        <end position="307"/>
    </location>
</feature>
<gene>
    <name evidence="6" type="ORF">SAMN04487949_2820</name>
</gene>
<keyword evidence="2" id="KW-0547">Nucleotide-binding</keyword>
<dbReference type="GO" id="GO:0005524">
    <property type="term" value="F:ATP binding"/>
    <property type="evidence" value="ECO:0007669"/>
    <property type="project" value="UniProtKB-KW"/>
</dbReference>
<dbReference type="SUPFAM" id="SSF52540">
    <property type="entry name" value="P-loop containing nucleoside triphosphate hydrolases"/>
    <property type="match status" value="1"/>
</dbReference>
<dbReference type="Pfam" id="PF00005">
    <property type="entry name" value="ABC_tran"/>
    <property type="match status" value="1"/>
</dbReference>
<dbReference type="InterPro" id="IPR051782">
    <property type="entry name" value="ABC_Transporter_VariousFunc"/>
</dbReference>
<feature type="domain" description="ABC transporter" evidence="5">
    <location>
        <begin position="11"/>
        <end position="240"/>
    </location>
</feature>
<evidence type="ECO:0000313" key="6">
    <source>
        <dbReference type="EMBL" id="SDM91136.1"/>
    </source>
</evidence>
<dbReference type="CDD" id="cd03230">
    <property type="entry name" value="ABC_DR_subfamily_A"/>
    <property type="match status" value="1"/>
</dbReference>
<organism evidence="6 7">
    <name type="scientific">Halogranum gelatinilyticum</name>
    <dbReference type="NCBI Taxonomy" id="660521"/>
    <lineage>
        <taxon>Archaea</taxon>
        <taxon>Methanobacteriati</taxon>
        <taxon>Methanobacteriota</taxon>
        <taxon>Stenosarchaea group</taxon>
        <taxon>Halobacteria</taxon>
        <taxon>Halobacteriales</taxon>
        <taxon>Haloferacaceae</taxon>
    </lineage>
</organism>
<keyword evidence="1" id="KW-0813">Transport</keyword>
<evidence type="ECO:0000256" key="4">
    <source>
        <dbReference type="SAM" id="MobiDB-lite"/>
    </source>
</evidence>
<evidence type="ECO:0000256" key="3">
    <source>
        <dbReference type="ARBA" id="ARBA00022840"/>
    </source>
</evidence>
<evidence type="ECO:0000256" key="1">
    <source>
        <dbReference type="ARBA" id="ARBA00022448"/>
    </source>
</evidence>
<dbReference type="PROSITE" id="PS50893">
    <property type="entry name" value="ABC_TRANSPORTER_2"/>
    <property type="match status" value="1"/>
</dbReference>
<sequence length="307" mass="32194">MPSTDTDALAIEATDLRKTYGDEIALDGVSLSIPTGTVYGFLGPNGAGKTTTMRLLTGLSKPTSGTVRVCGTAVDDRRAVVPHLGYLPETPPLYEEFSAREQLEYTAELRDIPREAAEDRIAEFLDEFDLAADADKRIGTYSKGMKQKTAFIQAVLHDPDVVFLDEPTSGLDPRAARGLRESIVGLAERGTTVFLSTHILPVVEAVADEVGVLFEGRVVAEGTPAELTARAETGSGGSLEDAFLAVTGGESAERDRVGARAESESEPGDESESKPGDESESEPGDESGSTGVGAARSTPTGDGGADE</sequence>
<accession>A0A1G9X3W2</accession>
<dbReference type="SMART" id="SM00382">
    <property type="entry name" value="AAA"/>
    <property type="match status" value="1"/>
</dbReference>
<reference evidence="7" key="1">
    <citation type="submission" date="2016-10" db="EMBL/GenBank/DDBJ databases">
        <authorList>
            <person name="Varghese N."/>
            <person name="Submissions S."/>
        </authorList>
    </citation>
    <scope>NUCLEOTIDE SEQUENCE [LARGE SCALE GENOMIC DNA]</scope>
    <source>
        <strain evidence="7">CGMCC 1.10119</strain>
    </source>
</reference>
<dbReference type="Proteomes" id="UP000199451">
    <property type="component" value="Unassembled WGS sequence"/>
</dbReference>
<dbReference type="InterPro" id="IPR027417">
    <property type="entry name" value="P-loop_NTPase"/>
</dbReference>
<dbReference type="PANTHER" id="PTHR42939">
    <property type="entry name" value="ABC TRANSPORTER ATP-BINDING PROTEIN ALBC-RELATED"/>
    <property type="match status" value="1"/>
</dbReference>
<protein>
    <submittedName>
        <fullName evidence="6">ABC-2 type transport system ATP-binding protein</fullName>
    </submittedName>
</protein>
<dbReference type="EMBL" id="FNHL01000004">
    <property type="protein sequence ID" value="SDM91136.1"/>
    <property type="molecule type" value="Genomic_DNA"/>
</dbReference>
<dbReference type="GO" id="GO:0016887">
    <property type="term" value="F:ATP hydrolysis activity"/>
    <property type="evidence" value="ECO:0007669"/>
    <property type="project" value="InterPro"/>
</dbReference>
<name>A0A1G9X3W2_9EURY</name>
<dbReference type="PANTHER" id="PTHR42939:SF1">
    <property type="entry name" value="ABC TRANSPORTER ATP-BINDING PROTEIN ALBC-RELATED"/>
    <property type="match status" value="1"/>
</dbReference>
<evidence type="ECO:0000259" key="5">
    <source>
        <dbReference type="PROSITE" id="PS50893"/>
    </source>
</evidence>